<feature type="compositionally biased region" description="Polar residues" evidence="10">
    <location>
        <begin position="624"/>
        <end position="645"/>
    </location>
</feature>
<dbReference type="InterPro" id="IPR000047">
    <property type="entry name" value="HTH_motif"/>
</dbReference>
<feature type="region of interest" description="Disordered" evidence="10">
    <location>
        <begin position="394"/>
        <end position="466"/>
    </location>
</feature>
<feature type="coiled-coil region" evidence="9">
    <location>
        <begin position="700"/>
        <end position="734"/>
    </location>
</feature>
<feature type="DNA-binding region" description="Homeobox" evidence="7">
    <location>
        <begin position="650"/>
        <end position="709"/>
    </location>
</feature>
<evidence type="ECO:0000256" key="1">
    <source>
        <dbReference type="ARBA" id="ARBA00004123"/>
    </source>
</evidence>
<keyword evidence="4 7" id="KW-0371">Homeobox</keyword>
<sequence length="803" mass="86322">MTSSALTLSTVGSLSTTVAGPVIDPPSATAAAPVLPAITVRLNGNNFMLWRAHALPNLAGARLHGFLDGSAHAPSATIKEGTGTDARDVVNPDYAQWWTMDQKVLDHLLGSMHEDISAQLIGCTSAAAAWSAVHAMFSAENRAGVRALRRQIQGLRKGDKSASEYMQKVKALADAMAAAGSPLRDDEIIDYMLAGFGPAYNPIAASMDFAPAPVTLAVFYKNVLNFESLQKQQAESEDWTSSANLASRPVHLNNPGRTYDSNRPSGGCPAGQGAPQGQIGYGQGGQVARIAAALTATAMAAMPATMEEEETVAATVATVAGVPSARFVTNGGMMQMTVVGAMIGISAPATAPRPPPTTTSNIGTLIQEQMAAEAAPPSAPAEHAPVIDVHAEARDPAPHAAPSPEPAASRDGSTCASPAAAASLSAAPIPDQPASPSVEGSSTAMPPAAPGHAMVTRARDNTRRERMYTDGTVRYDPSRRAFFATPVSHRDALRETAWRAAMAEEVAALHHTRTWVLVPRPPGVNVVGCKWIFKTKHRPDGSIDKHKARLVARGFTQRHGIDYGDTFSPVVKPATITMEGQWEQEHNDDVNTELVLGIGSPGEYSLMLQDLRVDPDGLLGLVKNTNMGKNGDASTTAAEQDNSNDNTRRTDWSGRRYNQDQVHQLETVFRENQHPYEKERADLARRLGITANQVKFWFQNRRTSQKIQGQRKEKNELREENESLKAERLTLMSAIEDSRCLTCSGRMVQAGKTARQQLLLENMRLREEIQKTNAFLQTVSMGTTPRLTATGIMFKVFQEAHDA</sequence>
<dbReference type="Pfam" id="PF00046">
    <property type="entry name" value="Homeodomain"/>
    <property type="match status" value="1"/>
</dbReference>
<name>A0AAD8R7V6_LOLMU</name>
<evidence type="ECO:0000313" key="13">
    <source>
        <dbReference type="Proteomes" id="UP001231189"/>
    </source>
</evidence>
<comment type="caution">
    <text evidence="12">The sequence shown here is derived from an EMBL/GenBank/DDBJ whole genome shotgun (WGS) entry which is preliminary data.</text>
</comment>
<dbReference type="PROSITE" id="PS50071">
    <property type="entry name" value="HOMEOBOX_2"/>
    <property type="match status" value="1"/>
</dbReference>
<keyword evidence="5" id="KW-0804">Transcription</keyword>
<keyword evidence="9" id="KW-0175">Coiled coil</keyword>
<dbReference type="Gene3D" id="1.10.10.60">
    <property type="entry name" value="Homeodomain-like"/>
    <property type="match status" value="1"/>
</dbReference>
<feature type="region of interest" description="Disordered" evidence="10">
    <location>
        <begin position="240"/>
        <end position="272"/>
    </location>
</feature>
<feature type="domain" description="Homeobox" evidence="11">
    <location>
        <begin position="648"/>
        <end position="708"/>
    </location>
</feature>
<dbReference type="PRINTS" id="PR00031">
    <property type="entry name" value="HTHREPRESSR"/>
</dbReference>
<dbReference type="SMART" id="SM00389">
    <property type="entry name" value="HOX"/>
    <property type="match status" value="1"/>
</dbReference>
<evidence type="ECO:0000313" key="12">
    <source>
        <dbReference type="EMBL" id="KAK1615901.1"/>
    </source>
</evidence>
<feature type="compositionally biased region" description="Basic and acidic residues" evidence="10">
    <location>
        <begin position="646"/>
        <end position="657"/>
    </location>
</feature>
<dbReference type="GO" id="GO:0005634">
    <property type="term" value="C:nucleus"/>
    <property type="evidence" value="ECO:0007669"/>
    <property type="project" value="UniProtKB-SubCell"/>
</dbReference>
<feature type="compositionally biased region" description="Polar residues" evidence="10">
    <location>
        <begin position="255"/>
        <end position="264"/>
    </location>
</feature>
<evidence type="ECO:0000256" key="2">
    <source>
        <dbReference type="ARBA" id="ARBA00023015"/>
    </source>
</evidence>
<feature type="compositionally biased region" description="Polar residues" evidence="10">
    <location>
        <begin position="434"/>
        <end position="444"/>
    </location>
</feature>
<dbReference type="GO" id="GO:0000981">
    <property type="term" value="F:DNA-binding transcription factor activity, RNA polymerase II-specific"/>
    <property type="evidence" value="ECO:0007669"/>
    <property type="project" value="InterPro"/>
</dbReference>
<evidence type="ECO:0000256" key="5">
    <source>
        <dbReference type="ARBA" id="ARBA00023163"/>
    </source>
</evidence>
<evidence type="ECO:0000256" key="3">
    <source>
        <dbReference type="ARBA" id="ARBA00023125"/>
    </source>
</evidence>
<evidence type="ECO:0000256" key="4">
    <source>
        <dbReference type="ARBA" id="ARBA00023155"/>
    </source>
</evidence>
<dbReference type="Pfam" id="PF14223">
    <property type="entry name" value="Retrotran_gag_2"/>
    <property type="match status" value="1"/>
</dbReference>
<keyword evidence="13" id="KW-1185">Reference proteome</keyword>
<reference evidence="12" key="1">
    <citation type="submission" date="2023-07" db="EMBL/GenBank/DDBJ databases">
        <title>A chromosome-level genome assembly of Lolium multiflorum.</title>
        <authorList>
            <person name="Chen Y."/>
            <person name="Copetti D."/>
            <person name="Kolliker R."/>
            <person name="Studer B."/>
        </authorList>
    </citation>
    <scope>NUCLEOTIDE SEQUENCE</scope>
    <source>
        <strain evidence="12">02402/16</strain>
        <tissue evidence="12">Leaf</tissue>
    </source>
</reference>
<evidence type="ECO:0000256" key="9">
    <source>
        <dbReference type="SAM" id="Coils"/>
    </source>
</evidence>
<protein>
    <recommendedName>
        <fullName evidence="11">Homeobox domain-containing protein</fullName>
    </recommendedName>
</protein>
<dbReference type="PROSITE" id="PS00027">
    <property type="entry name" value="HOMEOBOX_1"/>
    <property type="match status" value="1"/>
</dbReference>
<dbReference type="PANTHER" id="PTHR47481">
    <property type="match status" value="1"/>
</dbReference>
<evidence type="ECO:0000256" key="7">
    <source>
        <dbReference type="PROSITE-ProRule" id="PRU00108"/>
    </source>
</evidence>
<dbReference type="Proteomes" id="UP001231189">
    <property type="component" value="Unassembled WGS sequence"/>
</dbReference>
<dbReference type="GO" id="GO:0003677">
    <property type="term" value="F:DNA binding"/>
    <property type="evidence" value="ECO:0007669"/>
    <property type="project" value="UniProtKB-UniRule"/>
</dbReference>
<dbReference type="InterPro" id="IPR001356">
    <property type="entry name" value="HD"/>
</dbReference>
<keyword evidence="3 7" id="KW-0238">DNA-binding</keyword>
<dbReference type="AlphaFoldDB" id="A0AAD8R7V6"/>
<keyword evidence="2" id="KW-0805">Transcription regulation</keyword>
<feature type="region of interest" description="Disordered" evidence="10">
    <location>
        <begin position="624"/>
        <end position="657"/>
    </location>
</feature>
<accession>A0AAD8R7V6</accession>
<evidence type="ECO:0000256" key="8">
    <source>
        <dbReference type="RuleBase" id="RU000682"/>
    </source>
</evidence>
<evidence type="ECO:0000259" key="11">
    <source>
        <dbReference type="PROSITE" id="PS50071"/>
    </source>
</evidence>
<dbReference type="EMBL" id="JAUUTY010000006">
    <property type="protein sequence ID" value="KAK1615901.1"/>
    <property type="molecule type" value="Genomic_DNA"/>
</dbReference>
<proteinExistence type="predicted"/>
<dbReference type="SUPFAM" id="SSF46689">
    <property type="entry name" value="Homeodomain-like"/>
    <property type="match status" value="1"/>
</dbReference>
<gene>
    <name evidence="12" type="ORF">QYE76_021418</name>
</gene>
<comment type="subcellular location">
    <subcellularLocation>
        <location evidence="1 7 8">Nucleus</location>
    </subcellularLocation>
</comment>
<evidence type="ECO:0000256" key="10">
    <source>
        <dbReference type="SAM" id="MobiDB-lite"/>
    </source>
</evidence>
<keyword evidence="6 7" id="KW-0539">Nucleus</keyword>
<dbReference type="InterPro" id="IPR013103">
    <property type="entry name" value="RVT_2"/>
</dbReference>
<organism evidence="12 13">
    <name type="scientific">Lolium multiflorum</name>
    <name type="common">Italian ryegrass</name>
    <name type="synonym">Lolium perenne subsp. multiflorum</name>
    <dbReference type="NCBI Taxonomy" id="4521"/>
    <lineage>
        <taxon>Eukaryota</taxon>
        <taxon>Viridiplantae</taxon>
        <taxon>Streptophyta</taxon>
        <taxon>Embryophyta</taxon>
        <taxon>Tracheophyta</taxon>
        <taxon>Spermatophyta</taxon>
        <taxon>Magnoliopsida</taxon>
        <taxon>Liliopsida</taxon>
        <taxon>Poales</taxon>
        <taxon>Poaceae</taxon>
        <taxon>BOP clade</taxon>
        <taxon>Pooideae</taxon>
        <taxon>Poodae</taxon>
        <taxon>Poeae</taxon>
        <taxon>Poeae Chloroplast Group 2 (Poeae type)</taxon>
        <taxon>Loliodinae</taxon>
        <taxon>Loliinae</taxon>
        <taxon>Lolium</taxon>
    </lineage>
</organism>
<dbReference type="Pfam" id="PF07727">
    <property type="entry name" value="RVT_2"/>
    <property type="match status" value="1"/>
</dbReference>
<dbReference type="PANTHER" id="PTHR47481:SF31">
    <property type="entry name" value="OS01G0873500 PROTEIN"/>
    <property type="match status" value="1"/>
</dbReference>
<dbReference type="InterPro" id="IPR017970">
    <property type="entry name" value="Homeobox_CS"/>
</dbReference>
<evidence type="ECO:0000256" key="6">
    <source>
        <dbReference type="ARBA" id="ARBA00023242"/>
    </source>
</evidence>
<dbReference type="CDD" id="cd00086">
    <property type="entry name" value="homeodomain"/>
    <property type="match status" value="1"/>
</dbReference>
<feature type="compositionally biased region" description="Basic and acidic residues" evidence="10">
    <location>
        <begin position="457"/>
        <end position="466"/>
    </location>
</feature>
<feature type="compositionally biased region" description="Low complexity" evidence="10">
    <location>
        <begin position="416"/>
        <end position="429"/>
    </location>
</feature>
<dbReference type="InterPro" id="IPR009057">
    <property type="entry name" value="Homeodomain-like_sf"/>
</dbReference>